<reference evidence="2 3" key="1">
    <citation type="submission" date="2012-11" db="EMBL/GenBank/DDBJ databases">
        <title>Whole genome sequence of Acidocella aminolytica 101 = DSM 11237.</title>
        <authorList>
            <person name="Azuma Y."/>
            <person name="Higashiura N."/>
            <person name="Hirakawa H."/>
            <person name="Matsushita K."/>
        </authorList>
    </citation>
    <scope>NUCLEOTIDE SEQUENCE [LARGE SCALE GENOMIC DNA]</scope>
    <source>
        <strain evidence="3">101 / DSM 11237</strain>
    </source>
</reference>
<keyword evidence="1" id="KW-1133">Transmembrane helix</keyword>
<dbReference type="STRING" id="1120923.SAMN02746095_03662"/>
<dbReference type="EMBL" id="BANC01000169">
    <property type="protein sequence ID" value="GAN82184.1"/>
    <property type="molecule type" value="Genomic_DNA"/>
</dbReference>
<keyword evidence="3" id="KW-1185">Reference proteome</keyword>
<protein>
    <recommendedName>
        <fullName evidence="4">Glycosyl-4,4'-diaponeurosporenoate acyltransferase</fullName>
    </recommendedName>
</protein>
<feature type="transmembrane region" description="Helical" evidence="1">
    <location>
        <begin position="12"/>
        <end position="35"/>
    </location>
</feature>
<evidence type="ECO:0008006" key="4">
    <source>
        <dbReference type="Google" id="ProtNLM"/>
    </source>
</evidence>
<accession>A0A0D6PN10</accession>
<dbReference type="Proteomes" id="UP000032668">
    <property type="component" value="Unassembled WGS sequence"/>
</dbReference>
<feature type="transmembrane region" description="Helical" evidence="1">
    <location>
        <begin position="41"/>
        <end position="61"/>
    </location>
</feature>
<gene>
    <name evidence="2" type="ORF">Aam_172_009</name>
</gene>
<comment type="caution">
    <text evidence="2">The sequence shown here is derived from an EMBL/GenBank/DDBJ whole genome shotgun (WGS) entry which is preliminary data.</text>
</comment>
<evidence type="ECO:0000256" key="1">
    <source>
        <dbReference type="SAM" id="Phobius"/>
    </source>
</evidence>
<evidence type="ECO:0000313" key="3">
    <source>
        <dbReference type="Proteomes" id="UP000032668"/>
    </source>
</evidence>
<feature type="transmembrane region" description="Helical" evidence="1">
    <location>
        <begin position="173"/>
        <end position="191"/>
    </location>
</feature>
<keyword evidence="1" id="KW-0812">Transmembrane</keyword>
<dbReference type="RefSeq" id="WP_048880579.1">
    <property type="nucleotide sequence ID" value="NZ_BANC01000169.1"/>
</dbReference>
<evidence type="ECO:0000313" key="2">
    <source>
        <dbReference type="EMBL" id="GAN82184.1"/>
    </source>
</evidence>
<proteinExistence type="predicted"/>
<keyword evidence="1" id="KW-0472">Membrane</keyword>
<dbReference type="AlphaFoldDB" id="A0A0D6PN10"/>
<name>A0A0D6PN10_9PROT</name>
<sequence>MAKSLKEQNDRALWMVIAFNALFFFGVLNANAIQIDGLSAIFKHLATLAPVGIAAIVVKVVNALPSADVKATLVFWRLKHAPPGHRAFSVYAQQDTRINQQRLKTIFKGTLPSDPADQNAAWYKLYRPLRDDVIISSAHKLFLLLRDYTAICALLILTFGPWALIGMASKNVAAGYVAILLGQYLIVRMAAANAGIRMVTNVLALKTAISK</sequence>
<dbReference type="OrthoDB" id="511803at2"/>
<feature type="transmembrane region" description="Helical" evidence="1">
    <location>
        <begin position="148"/>
        <end position="167"/>
    </location>
</feature>
<organism evidence="2 3">
    <name type="scientific">Acidocella aminolytica 101 = DSM 11237</name>
    <dbReference type="NCBI Taxonomy" id="1120923"/>
    <lineage>
        <taxon>Bacteria</taxon>
        <taxon>Pseudomonadati</taxon>
        <taxon>Pseudomonadota</taxon>
        <taxon>Alphaproteobacteria</taxon>
        <taxon>Acetobacterales</taxon>
        <taxon>Acidocellaceae</taxon>
        <taxon>Acidocella</taxon>
    </lineage>
</organism>